<organism evidence="9 10">
    <name type="scientific">Pseudonocardia aurantiaca</name>
    <dbReference type="NCBI Taxonomy" id="75290"/>
    <lineage>
        <taxon>Bacteria</taxon>
        <taxon>Bacillati</taxon>
        <taxon>Actinomycetota</taxon>
        <taxon>Actinomycetes</taxon>
        <taxon>Pseudonocardiales</taxon>
        <taxon>Pseudonocardiaceae</taxon>
        <taxon>Pseudonocardia</taxon>
    </lineage>
</organism>
<evidence type="ECO:0000256" key="5">
    <source>
        <dbReference type="SAM" id="MobiDB-lite"/>
    </source>
</evidence>
<dbReference type="InterPro" id="IPR014322">
    <property type="entry name" value="RNA_pol_sigma-B/F/G"/>
</dbReference>
<dbReference type="InterPro" id="IPR007630">
    <property type="entry name" value="RNA_pol_sigma70_r4"/>
</dbReference>
<proteinExistence type="predicted"/>
<feature type="domain" description="RNA polymerase sigma-70 region 3" evidence="6">
    <location>
        <begin position="137"/>
        <end position="183"/>
    </location>
</feature>
<dbReference type="Pfam" id="PF04539">
    <property type="entry name" value="Sigma70_r3"/>
    <property type="match status" value="1"/>
</dbReference>
<evidence type="ECO:0000259" key="7">
    <source>
        <dbReference type="Pfam" id="PF04542"/>
    </source>
</evidence>
<dbReference type="SUPFAM" id="SSF88946">
    <property type="entry name" value="Sigma2 domain of RNA polymerase sigma factors"/>
    <property type="match status" value="1"/>
</dbReference>
<dbReference type="InterPro" id="IPR013324">
    <property type="entry name" value="RNA_pol_sigma_r3/r4-like"/>
</dbReference>
<feature type="domain" description="RNA polymerase sigma-70 region 4" evidence="8">
    <location>
        <begin position="220"/>
        <end position="268"/>
    </location>
</feature>
<dbReference type="CDD" id="cd06171">
    <property type="entry name" value="Sigma70_r4"/>
    <property type="match status" value="1"/>
</dbReference>
<feature type="region of interest" description="Disordered" evidence="5">
    <location>
        <begin position="1"/>
        <end position="22"/>
    </location>
</feature>
<comment type="caution">
    <text evidence="9">The sequence shown here is derived from an EMBL/GenBank/DDBJ whole genome shotgun (WGS) entry which is preliminary data.</text>
</comment>
<keyword evidence="3" id="KW-0238">DNA-binding</keyword>
<dbReference type="Gene3D" id="1.20.120.1810">
    <property type="match status" value="1"/>
</dbReference>
<keyword evidence="10" id="KW-1185">Reference proteome</keyword>
<dbReference type="PRINTS" id="PR00046">
    <property type="entry name" value="SIGMA70FCT"/>
</dbReference>
<dbReference type="InterPro" id="IPR007624">
    <property type="entry name" value="RNA_pol_sigma70_r3"/>
</dbReference>
<dbReference type="Proteomes" id="UP001597145">
    <property type="component" value="Unassembled WGS sequence"/>
</dbReference>
<dbReference type="InterPro" id="IPR013325">
    <property type="entry name" value="RNA_pol_sigma_r2"/>
</dbReference>
<evidence type="ECO:0000256" key="1">
    <source>
        <dbReference type="ARBA" id="ARBA00023015"/>
    </source>
</evidence>
<dbReference type="NCBIfam" id="TIGR02980">
    <property type="entry name" value="SigBFG"/>
    <property type="match status" value="1"/>
</dbReference>
<dbReference type="EMBL" id="JBHUCP010000004">
    <property type="protein sequence ID" value="MFD1528985.1"/>
    <property type="molecule type" value="Genomic_DNA"/>
</dbReference>
<name>A0ABW4FE48_9PSEU</name>
<gene>
    <name evidence="9" type="ORF">ACFSCY_05990</name>
</gene>
<dbReference type="PANTHER" id="PTHR30385:SF4">
    <property type="entry name" value="RNA POLYMERASE SIGMA-E FACTOR"/>
    <property type="match status" value="1"/>
</dbReference>
<dbReference type="PANTHER" id="PTHR30385">
    <property type="entry name" value="SIGMA FACTOR F FLAGELLAR"/>
    <property type="match status" value="1"/>
</dbReference>
<dbReference type="Gene3D" id="1.10.10.10">
    <property type="entry name" value="Winged helix-like DNA-binding domain superfamily/Winged helix DNA-binding domain"/>
    <property type="match status" value="2"/>
</dbReference>
<evidence type="ECO:0000256" key="2">
    <source>
        <dbReference type="ARBA" id="ARBA00023082"/>
    </source>
</evidence>
<dbReference type="NCBIfam" id="TIGR02937">
    <property type="entry name" value="sigma70-ECF"/>
    <property type="match status" value="1"/>
</dbReference>
<evidence type="ECO:0000313" key="10">
    <source>
        <dbReference type="Proteomes" id="UP001597145"/>
    </source>
</evidence>
<sequence length="275" mass="30945">MTQTDLCAPPRPSRPRERRHPPEYAHLNPLFAELAELPPGHRRAAALRERLIAGYLPLARHIARRYVHRGEPLQDLEQVATIGLIEAVDRFDPHRGPDFLTFAVPTISGEVRRWYRDRTWLMRVPRRLKELDAAIFDAVGRLSQELGRAPRPSEIATRLDVTAEDVIEGLQVHGAYRCLSLDEPAGTEAGTDRASDSVAALGRLDPGVALVEDRETLLPLLEALGERERKIVLLRFFGEMTQTQIAREIGISQMHVSRLLTATLRSLRRAMTAEA</sequence>
<dbReference type="Pfam" id="PF04545">
    <property type="entry name" value="Sigma70_r4"/>
    <property type="match status" value="1"/>
</dbReference>
<keyword evidence="1" id="KW-0805">Transcription regulation</keyword>
<feature type="domain" description="RNA polymerase sigma-70 region 2" evidence="7">
    <location>
        <begin position="51"/>
        <end position="120"/>
    </location>
</feature>
<dbReference type="InterPro" id="IPR000943">
    <property type="entry name" value="RNA_pol_sigma70"/>
</dbReference>
<dbReference type="Pfam" id="PF04542">
    <property type="entry name" value="Sigma70_r2"/>
    <property type="match status" value="1"/>
</dbReference>
<dbReference type="InterPro" id="IPR036388">
    <property type="entry name" value="WH-like_DNA-bd_sf"/>
</dbReference>
<dbReference type="SUPFAM" id="SSF88659">
    <property type="entry name" value="Sigma3 and sigma4 domains of RNA polymerase sigma factors"/>
    <property type="match status" value="2"/>
</dbReference>
<dbReference type="InterPro" id="IPR007627">
    <property type="entry name" value="RNA_pol_sigma70_r2"/>
</dbReference>
<evidence type="ECO:0000313" key="9">
    <source>
        <dbReference type="EMBL" id="MFD1528985.1"/>
    </source>
</evidence>
<keyword evidence="2" id="KW-0731">Sigma factor</keyword>
<dbReference type="RefSeq" id="WP_343974694.1">
    <property type="nucleotide sequence ID" value="NZ_BAAAJG010000008.1"/>
</dbReference>
<protein>
    <submittedName>
        <fullName evidence="9">SigB/SigF/SigG family RNA polymerase sigma factor</fullName>
    </submittedName>
</protein>
<evidence type="ECO:0000256" key="3">
    <source>
        <dbReference type="ARBA" id="ARBA00023125"/>
    </source>
</evidence>
<evidence type="ECO:0000256" key="4">
    <source>
        <dbReference type="ARBA" id="ARBA00023163"/>
    </source>
</evidence>
<keyword evidence="4" id="KW-0804">Transcription</keyword>
<dbReference type="InterPro" id="IPR014284">
    <property type="entry name" value="RNA_pol_sigma-70_dom"/>
</dbReference>
<evidence type="ECO:0000259" key="8">
    <source>
        <dbReference type="Pfam" id="PF04545"/>
    </source>
</evidence>
<accession>A0ABW4FE48</accession>
<reference evidence="10" key="1">
    <citation type="journal article" date="2019" name="Int. J. Syst. Evol. Microbiol.">
        <title>The Global Catalogue of Microorganisms (GCM) 10K type strain sequencing project: providing services to taxonomists for standard genome sequencing and annotation.</title>
        <authorList>
            <consortium name="The Broad Institute Genomics Platform"/>
            <consortium name="The Broad Institute Genome Sequencing Center for Infectious Disease"/>
            <person name="Wu L."/>
            <person name="Ma J."/>
        </authorList>
    </citation>
    <scope>NUCLEOTIDE SEQUENCE [LARGE SCALE GENOMIC DNA]</scope>
    <source>
        <strain evidence="10">JCM 12165</strain>
    </source>
</reference>
<evidence type="ECO:0000259" key="6">
    <source>
        <dbReference type="Pfam" id="PF04539"/>
    </source>
</evidence>